<evidence type="ECO:0000313" key="3">
    <source>
        <dbReference type="Proteomes" id="UP001501588"/>
    </source>
</evidence>
<dbReference type="EMBL" id="BAAAFZ010000124">
    <property type="protein sequence ID" value="GAA0607970.1"/>
    <property type="molecule type" value="Genomic_DNA"/>
</dbReference>
<comment type="caution">
    <text evidence="2">The sequence shown here is derived from an EMBL/GenBank/DDBJ whole genome shotgun (WGS) entry which is preliminary data.</text>
</comment>
<keyword evidence="1" id="KW-0812">Transmembrane</keyword>
<evidence type="ECO:0000313" key="2">
    <source>
        <dbReference type="EMBL" id="GAA0607970.1"/>
    </source>
</evidence>
<keyword evidence="1" id="KW-1133">Transmembrane helix</keyword>
<proteinExistence type="predicted"/>
<evidence type="ECO:0000256" key="1">
    <source>
        <dbReference type="SAM" id="Phobius"/>
    </source>
</evidence>
<gene>
    <name evidence="2" type="ORF">GCM10009416_50980</name>
</gene>
<name>A0ABP3RD80_9PROT</name>
<organism evidence="2 3">
    <name type="scientific">Craurococcus roseus</name>
    <dbReference type="NCBI Taxonomy" id="77585"/>
    <lineage>
        <taxon>Bacteria</taxon>
        <taxon>Pseudomonadati</taxon>
        <taxon>Pseudomonadota</taxon>
        <taxon>Alphaproteobacteria</taxon>
        <taxon>Acetobacterales</taxon>
        <taxon>Acetobacteraceae</taxon>
        <taxon>Craurococcus</taxon>
    </lineage>
</organism>
<protein>
    <submittedName>
        <fullName evidence="2">Uncharacterized protein</fullName>
    </submittedName>
</protein>
<keyword evidence="1" id="KW-0472">Membrane</keyword>
<accession>A0ABP3RD80</accession>
<dbReference type="Proteomes" id="UP001501588">
    <property type="component" value="Unassembled WGS sequence"/>
</dbReference>
<feature type="transmembrane region" description="Helical" evidence="1">
    <location>
        <begin position="23"/>
        <end position="42"/>
    </location>
</feature>
<reference evidence="3" key="1">
    <citation type="journal article" date="2019" name="Int. J. Syst. Evol. Microbiol.">
        <title>The Global Catalogue of Microorganisms (GCM) 10K type strain sequencing project: providing services to taxonomists for standard genome sequencing and annotation.</title>
        <authorList>
            <consortium name="The Broad Institute Genomics Platform"/>
            <consortium name="The Broad Institute Genome Sequencing Center for Infectious Disease"/>
            <person name="Wu L."/>
            <person name="Ma J."/>
        </authorList>
    </citation>
    <scope>NUCLEOTIDE SEQUENCE [LARGE SCALE GENOMIC DNA]</scope>
    <source>
        <strain evidence="3">JCM 9933</strain>
    </source>
</reference>
<sequence>MLTVMWGVQERIIAGRNPTRGGASWALSFGYGACWLLPHLSFRMRGARRAAAFGTTGPPPGRDAVDTLVDGVSSSA</sequence>
<keyword evidence="3" id="KW-1185">Reference proteome</keyword>